<dbReference type="RefSeq" id="WP_129404021.1">
    <property type="nucleotide sequence ID" value="NZ_SBKP01000006.1"/>
</dbReference>
<name>A0A4Q1KHB7_9SPHN</name>
<dbReference type="Proteomes" id="UP000290958">
    <property type="component" value="Unassembled WGS sequence"/>
</dbReference>
<keyword evidence="2" id="KW-1185">Reference proteome</keyword>
<proteinExistence type="predicted"/>
<organism evidence="1 2">
    <name type="scientific">Sphingobium fluviale</name>
    <dbReference type="NCBI Taxonomy" id="2506423"/>
    <lineage>
        <taxon>Bacteria</taxon>
        <taxon>Pseudomonadati</taxon>
        <taxon>Pseudomonadota</taxon>
        <taxon>Alphaproteobacteria</taxon>
        <taxon>Sphingomonadales</taxon>
        <taxon>Sphingomonadaceae</taxon>
        <taxon>Sphingobium</taxon>
    </lineage>
</organism>
<evidence type="ECO:0000313" key="2">
    <source>
        <dbReference type="Proteomes" id="UP000290958"/>
    </source>
</evidence>
<accession>A0A4Q1KHB7</accession>
<comment type="caution">
    <text evidence="1">The sequence shown here is derived from an EMBL/GenBank/DDBJ whole genome shotgun (WGS) entry which is preliminary data.</text>
</comment>
<dbReference type="AlphaFoldDB" id="A0A4Q1KHB7"/>
<protein>
    <submittedName>
        <fullName evidence="1">Uncharacterized protein</fullName>
    </submittedName>
</protein>
<reference evidence="2" key="1">
    <citation type="submission" date="2019-01" db="EMBL/GenBank/DDBJ databases">
        <title>Cytophagaceae bacterium strain CAR-16.</title>
        <authorList>
            <person name="Chen W.-M."/>
        </authorList>
    </citation>
    <scope>NUCLEOTIDE SEQUENCE [LARGE SCALE GENOMIC DNA]</scope>
    <source>
        <strain evidence="2">CHR27</strain>
    </source>
</reference>
<dbReference type="OrthoDB" id="7431985at2"/>
<sequence length="393" mass="41776">MAMRSQFTSVAVKTQSAVDTWGSPTSSDLFPCANVNLRSESITAENPEYLGAIDRPGDFVLGERVSLTLSIPMRPPGGASPPAADAYIPGRFLKAANFTEIVTSAAVPTSPAAVSAGTTTSATLGAAASSSAQAYKGFGLSLSDNGSGYNRQLTAIKDYTSGKIATLPETLSGAPAANYQIPKQLSYHSGATGNPPVLSLSVWYDAVRFDLINMAVSSLRFTFPVSTRNSTEYPMMELTLDGDIYQWADEAAPTVGALGAIPTFKDGDMWIANKALGGSSFSVDMGIQVGYPPNPNKAQGNDAAQLTQTKRTAQITLNHNTKATIDFRALALAQSYHSLWAQYGYTAGNMVGFLIPNGRFTYPNQDVGSEFVSQTIDMLIDDVSRSVNLYFPY</sequence>
<dbReference type="EMBL" id="SBKP01000006">
    <property type="protein sequence ID" value="RXR28957.1"/>
    <property type="molecule type" value="Genomic_DNA"/>
</dbReference>
<evidence type="ECO:0000313" key="1">
    <source>
        <dbReference type="EMBL" id="RXR28957.1"/>
    </source>
</evidence>
<gene>
    <name evidence="1" type="ORF">EQG66_07720</name>
</gene>